<organism evidence="1 2">
    <name type="scientific">Smallanthus sonchifolius</name>
    <dbReference type="NCBI Taxonomy" id="185202"/>
    <lineage>
        <taxon>Eukaryota</taxon>
        <taxon>Viridiplantae</taxon>
        <taxon>Streptophyta</taxon>
        <taxon>Embryophyta</taxon>
        <taxon>Tracheophyta</taxon>
        <taxon>Spermatophyta</taxon>
        <taxon>Magnoliopsida</taxon>
        <taxon>eudicotyledons</taxon>
        <taxon>Gunneridae</taxon>
        <taxon>Pentapetalae</taxon>
        <taxon>asterids</taxon>
        <taxon>campanulids</taxon>
        <taxon>Asterales</taxon>
        <taxon>Asteraceae</taxon>
        <taxon>Asteroideae</taxon>
        <taxon>Heliantheae alliance</taxon>
        <taxon>Millerieae</taxon>
        <taxon>Smallanthus</taxon>
    </lineage>
</organism>
<dbReference type="EMBL" id="CM042018">
    <property type="protein sequence ID" value="KAI3827601.1"/>
    <property type="molecule type" value="Genomic_DNA"/>
</dbReference>
<proteinExistence type="predicted"/>
<dbReference type="Proteomes" id="UP001056120">
    <property type="component" value="Linkage Group LG01"/>
</dbReference>
<reference evidence="2" key="1">
    <citation type="journal article" date="2022" name="Mol. Ecol. Resour.">
        <title>The genomes of chicory, endive, great burdock and yacon provide insights into Asteraceae palaeo-polyploidization history and plant inulin production.</title>
        <authorList>
            <person name="Fan W."/>
            <person name="Wang S."/>
            <person name="Wang H."/>
            <person name="Wang A."/>
            <person name="Jiang F."/>
            <person name="Liu H."/>
            <person name="Zhao H."/>
            <person name="Xu D."/>
            <person name="Zhang Y."/>
        </authorList>
    </citation>
    <scope>NUCLEOTIDE SEQUENCE [LARGE SCALE GENOMIC DNA]</scope>
    <source>
        <strain evidence="2">cv. Yunnan</strain>
    </source>
</reference>
<protein>
    <submittedName>
        <fullName evidence="1">Uncharacterized protein</fullName>
    </submittedName>
</protein>
<evidence type="ECO:0000313" key="1">
    <source>
        <dbReference type="EMBL" id="KAI3827601.1"/>
    </source>
</evidence>
<gene>
    <name evidence="1" type="ORF">L1987_01679</name>
</gene>
<comment type="caution">
    <text evidence="1">The sequence shown here is derived from an EMBL/GenBank/DDBJ whole genome shotgun (WGS) entry which is preliminary data.</text>
</comment>
<reference evidence="1 2" key="2">
    <citation type="journal article" date="2022" name="Mol. Ecol. Resour.">
        <title>The genomes of chicory, endive, great burdock and yacon provide insights into Asteraceae paleo-polyploidization history and plant inulin production.</title>
        <authorList>
            <person name="Fan W."/>
            <person name="Wang S."/>
            <person name="Wang H."/>
            <person name="Wang A."/>
            <person name="Jiang F."/>
            <person name="Liu H."/>
            <person name="Zhao H."/>
            <person name="Xu D."/>
            <person name="Zhang Y."/>
        </authorList>
    </citation>
    <scope>NUCLEOTIDE SEQUENCE [LARGE SCALE GENOMIC DNA]</scope>
    <source>
        <strain evidence="2">cv. Yunnan</strain>
        <tissue evidence="1">Leaves</tissue>
    </source>
</reference>
<evidence type="ECO:0000313" key="2">
    <source>
        <dbReference type="Proteomes" id="UP001056120"/>
    </source>
</evidence>
<sequence length="95" mass="10533">MLLRETAAPQLKERRADWGLIDFGSYVDFGSLPVLGRAIASCSNHNSVGVEMEDIIELTIMDISISDTKSTLAVIEYVVDLFAHYRKMGAKTLNL</sequence>
<accession>A0ACB9K5Q1</accession>
<name>A0ACB9K5Q1_9ASTR</name>
<keyword evidence="2" id="KW-1185">Reference proteome</keyword>